<dbReference type="Proteomes" id="UP001295740">
    <property type="component" value="Unassembled WGS sequence"/>
</dbReference>
<dbReference type="EMBL" id="CAUWAG010000011">
    <property type="protein sequence ID" value="CAJ2508330.1"/>
    <property type="molecule type" value="Genomic_DNA"/>
</dbReference>
<reference evidence="2" key="1">
    <citation type="submission" date="2023-10" db="EMBL/GenBank/DDBJ databases">
        <authorList>
            <person name="Hackl T."/>
        </authorList>
    </citation>
    <scope>NUCLEOTIDE SEQUENCE</scope>
</reference>
<accession>A0AAI8VNT4</accession>
<keyword evidence="3" id="KW-1185">Reference proteome</keyword>
<feature type="region of interest" description="Disordered" evidence="1">
    <location>
        <begin position="44"/>
        <end position="65"/>
    </location>
</feature>
<sequence>MFGIFKSLVDAQPDGYKAIDSLTPLAKTPEERTIRIYDSMSSTLLSKDSTEPPRQQARRLGEIPPPTTTTEICSQLWSIFLGSSSLLSRRSRLAQTLDGQYLGHVWQRMVYQVLDQKHRHSRRRRKARAKCWRIWPSTSRPPEYRFFKTPARSLPAIQFLGVLEVRNVFIPRWARGDLELRAFEYSNRVGIHTLSRLPKTASAVRGMTGITQPQSQRHLILARGPAHLC</sequence>
<evidence type="ECO:0000256" key="1">
    <source>
        <dbReference type="SAM" id="MobiDB-lite"/>
    </source>
</evidence>
<evidence type="ECO:0000313" key="3">
    <source>
        <dbReference type="Proteomes" id="UP001295740"/>
    </source>
</evidence>
<name>A0AAI8VNT4_9PEZI</name>
<organism evidence="2 3">
    <name type="scientific">Anthostomella pinea</name>
    <dbReference type="NCBI Taxonomy" id="933095"/>
    <lineage>
        <taxon>Eukaryota</taxon>
        <taxon>Fungi</taxon>
        <taxon>Dikarya</taxon>
        <taxon>Ascomycota</taxon>
        <taxon>Pezizomycotina</taxon>
        <taxon>Sordariomycetes</taxon>
        <taxon>Xylariomycetidae</taxon>
        <taxon>Xylariales</taxon>
        <taxon>Xylariaceae</taxon>
        <taxon>Anthostomella</taxon>
    </lineage>
</organism>
<protein>
    <submittedName>
        <fullName evidence="2">Uu.00g133560.m01.CDS01</fullName>
    </submittedName>
</protein>
<dbReference type="AlphaFoldDB" id="A0AAI8VNT4"/>
<gene>
    <name evidence="2" type="ORF">KHLLAP_LOCUS8798</name>
</gene>
<evidence type="ECO:0000313" key="2">
    <source>
        <dbReference type="EMBL" id="CAJ2508330.1"/>
    </source>
</evidence>
<comment type="caution">
    <text evidence="2">The sequence shown here is derived from an EMBL/GenBank/DDBJ whole genome shotgun (WGS) entry which is preliminary data.</text>
</comment>
<proteinExistence type="predicted"/>